<sequence length="68" mass="8061">MRDWQSVFKDNREYRALIVKEVLEDLDMQPVIVNKKVSAYGFGNFEIFVAPDQVIRAIKIIKEEIKFE</sequence>
<accession>A0A239FMP4</accession>
<evidence type="ECO:0000313" key="2">
    <source>
        <dbReference type="Proteomes" id="UP000198393"/>
    </source>
</evidence>
<dbReference type="EMBL" id="FZPD01000001">
    <property type="protein sequence ID" value="SNS58107.1"/>
    <property type="molecule type" value="Genomic_DNA"/>
</dbReference>
<dbReference type="Proteomes" id="UP000198393">
    <property type="component" value="Unassembled WGS sequence"/>
</dbReference>
<reference evidence="1 2" key="1">
    <citation type="submission" date="2017-06" db="EMBL/GenBank/DDBJ databases">
        <authorList>
            <person name="Kim H.J."/>
            <person name="Triplett B.A."/>
        </authorList>
    </citation>
    <scope>NUCLEOTIDE SEQUENCE [LARGE SCALE GENOMIC DNA]</scope>
    <source>
        <strain evidence="1 2">DSM 19307</strain>
    </source>
</reference>
<gene>
    <name evidence="1" type="ORF">SAMN05421640_0751</name>
</gene>
<protein>
    <recommendedName>
        <fullName evidence="3">Signal transducing protein</fullName>
    </recommendedName>
</protein>
<evidence type="ECO:0000313" key="1">
    <source>
        <dbReference type="EMBL" id="SNS58107.1"/>
    </source>
</evidence>
<organism evidence="1 2">
    <name type="scientific">Ekhidna lutea</name>
    <dbReference type="NCBI Taxonomy" id="447679"/>
    <lineage>
        <taxon>Bacteria</taxon>
        <taxon>Pseudomonadati</taxon>
        <taxon>Bacteroidota</taxon>
        <taxon>Cytophagia</taxon>
        <taxon>Cytophagales</taxon>
        <taxon>Reichenbachiellaceae</taxon>
        <taxon>Ekhidna</taxon>
    </lineage>
</organism>
<keyword evidence="2" id="KW-1185">Reference proteome</keyword>
<dbReference type="OrthoDB" id="1467917at2"/>
<name>A0A239FMP4_EKHLU</name>
<proteinExistence type="predicted"/>
<dbReference type="AlphaFoldDB" id="A0A239FMP4"/>
<dbReference type="RefSeq" id="WP_089355498.1">
    <property type="nucleotide sequence ID" value="NZ_FZPD01000001.1"/>
</dbReference>
<evidence type="ECO:0008006" key="3">
    <source>
        <dbReference type="Google" id="ProtNLM"/>
    </source>
</evidence>